<accession>A0ABT4RIG6</accession>
<name>A0ABT4RIG6_9ACTN</name>
<evidence type="ECO:0000313" key="2">
    <source>
        <dbReference type="Proteomes" id="UP001147700"/>
    </source>
</evidence>
<dbReference type="EMBL" id="JAPCID010000015">
    <property type="protein sequence ID" value="MDA0138346.1"/>
    <property type="molecule type" value="Genomic_DNA"/>
</dbReference>
<dbReference type="InterPro" id="IPR008792">
    <property type="entry name" value="PQQD"/>
</dbReference>
<organism evidence="1 2">
    <name type="scientific">Solirubrobacter deserti</name>
    <dbReference type="NCBI Taxonomy" id="2282478"/>
    <lineage>
        <taxon>Bacteria</taxon>
        <taxon>Bacillati</taxon>
        <taxon>Actinomycetota</taxon>
        <taxon>Thermoleophilia</taxon>
        <taxon>Solirubrobacterales</taxon>
        <taxon>Solirubrobacteraceae</taxon>
        <taxon>Solirubrobacter</taxon>
    </lineage>
</organism>
<protein>
    <submittedName>
        <fullName evidence="1">PqqD family protein</fullName>
    </submittedName>
</protein>
<dbReference type="Proteomes" id="UP001147700">
    <property type="component" value="Unassembled WGS sequence"/>
</dbReference>
<comment type="caution">
    <text evidence="1">The sequence shown here is derived from an EMBL/GenBank/DDBJ whole genome shotgun (WGS) entry which is preliminary data.</text>
</comment>
<reference evidence="1" key="1">
    <citation type="submission" date="2022-10" db="EMBL/GenBank/DDBJ databases">
        <title>The WGS of Solirubrobacter sp. CPCC 204708.</title>
        <authorList>
            <person name="Jiang Z."/>
        </authorList>
    </citation>
    <scope>NUCLEOTIDE SEQUENCE</scope>
    <source>
        <strain evidence="1">CPCC 204708</strain>
    </source>
</reference>
<dbReference type="InterPro" id="IPR041881">
    <property type="entry name" value="PqqD_sf"/>
</dbReference>
<dbReference type="Pfam" id="PF05402">
    <property type="entry name" value="PqqD"/>
    <property type="match status" value="1"/>
</dbReference>
<sequence length="80" mass="8440">MTHGGWADEDADIIAMDEHSALCLAAHEAGSPLWRALVEGTSLEKLVESVSAQYAAAPNQLASDVDELFAVFDARGLLNG</sequence>
<evidence type="ECO:0000313" key="1">
    <source>
        <dbReference type="EMBL" id="MDA0138346.1"/>
    </source>
</evidence>
<proteinExistence type="predicted"/>
<dbReference type="RefSeq" id="WP_270006374.1">
    <property type="nucleotide sequence ID" value="NZ_JAPCID010000015.1"/>
</dbReference>
<keyword evidence="2" id="KW-1185">Reference proteome</keyword>
<dbReference type="Gene3D" id="1.10.10.1150">
    <property type="entry name" value="Coenzyme PQQ synthesis protein D (PqqD)"/>
    <property type="match status" value="1"/>
</dbReference>
<gene>
    <name evidence="1" type="ORF">OJ962_12650</name>
</gene>